<dbReference type="EMBL" id="JANSHE010003828">
    <property type="protein sequence ID" value="KAJ2984376.1"/>
    <property type="molecule type" value="Genomic_DNA"/>
</dbReference>
<gene>
    <name evidence="1" type="ORF">NUW54_g10538</name>
</gene>
<evidence type="ECO:0000313" key="2">
    <source>
        <dbReference type="Proteomes" id="UP001144978"/>
    </source>
</evidence>
<evidence type="ECO:0000313" key="1">
    <source>
        <dbReference type="EMBL" id="KAJ2984376.1"/>
    </source>
</evidence>
<keyword evidence="2" id="KW-1185">Reference proteome</keyword>
<comment type="caution">
    <text evidence="1">The sequence shown here is derived from an EMBL/GenBank/DDBJ whole genome shotgun (WGS) entry which is preliminary data.</text>
</comment>
<sequence>MRAEDRDGVYGEHHVHVVGDDHRYVWANDRADARTDRHADLRSKAHADSGVHLHLQALVDGNDDVRMDDNNHVRALRSVHRCAHPYVDLLTHQIPSLQSSHETHARASNSDDTAASNIPQAPSANFPLPFTTVLDPNPQAEPAGAVISRAYGPLHGLDDRMLVDSDVEQSGSSNPIMPGYEFGAATRPHTVPSGAISSSRVDIERLTDSAVELSGTAAYPIIYTNPHPNSWNNAPANVDIALQKPQRPTVDANNLDDVFGLPSTSQSLDRNHAEGSDHQASRSAGPSAAEVNPVSEILTPLAASACIGWYSDDDAANGASSDSTSPAVGRISNATLQRVRDAYEDVLQLAKDVRAETGLSTGQVFDQWFTTYAGSGTRSKGNMWNLYNVYFKTHASEELNRISLVCVDSPVEDRKKPSRRELCYAAFKADNGEKAQEILMTFQGIQQVTEAKKQTVAQRTRAFKQYSARVTNLMDSFETHHGFSGAVILVGNSVNSDGHLATVHMTKHAEGFFEDKCRAPSDVLIGHMKSHVYNRVSNTMIGFTWEGEPEAGTPTPAKGKQRASDKHAKAASQHWPNEALRGGASSARPAASSPVKAAQSEDDEDLLIIRKDKPKFICQKFRKLLGQIDVAVNASLFPWKTLTQVLSTNGAWMDNWPEDVPWPGEPVGEQTKSRRPTKGITTLKSAEINALLASLKAPVHRIRFHKCQNDHEKLGAFE</sequence>
<dbReference type="Proteomes" id="UP001144978">
    <property type="component" value="Unassembled WGS sequence"/>
</dbReference>
<reference evidence="1" key="1">
    <citation type="submission" date="2022-08" db="EMBL/GenBank/DDBJ databases">
        <title>Genome Sequence of Pycnoporus sanguineus.</title>
        <authorList>
            <person name="Buettner E."/>
        </authorList>
    </citation>
    <scope>NUCLEOTIDE SEQUENCE</scope>
    <source>
        <strain evidence="1">CG-C14</strain>
    </source>
</reference>
<name>A0ACC1NZX2_9APHY</name>
<protein>
    <submittedName>
        <fullName evidence="1">Uncharacterized protein</fullName>
    </submittedName>
</protein>
<accession>A0ACC1NZX2</accession>
<proteinExistence type="predicted"/>
<organism evidence="1 2">
    <name type="scientific">Trametes sanguinea</name>
    <dbReference type="NCBI Taxonomy" id="158606"/>
    <lineage>
        <taxon>Eukaryota</taxon>
        <taxon>Fungi</taxon>
        <taxon>Dikarya</taxon>
        <taxon>Basidiomycota</taxon>
        <taxon>Agaricomycotina</taxon>
        <taxon>Agaricomycetes</taxon>
        <taxon>Polyporales</taxon>
        <taxon>Polyporaceae</taxon>
        <taxon>Trametes</taxon>
    </lineage>
</organism>